<feature type="compositionally biased region" description="Low complexity" evidence="1">
    <location>
        <begin position="125"/>
        <end position="137"/>
    </location>
</feature>
<protein>
    <submittedName>
        <fullName evidence="2">Uncharacterized protein</fullName>
    </submittedName>
</protein>
<evidence type="ECO:0000313" key="2">
    <source>
        <dbReference type="EMBL" id="KAK5581075.1"/>
    </source>
</evidence>
<accession>A0AAN7Z1T8</accession>
<keyword evidence="3" id="KW-1185">Reference proteome</keyword>
<comment type="caution">
    <text evidence="2">The sequence shown here is derived from an EMBL/GenBank/DDBJ whole genome shotgun (WGS) entry which is preliminary data.</text>
</comment>
<dbReference type="Proteomes" id="UP001344447">
    <property type="component" value="Unassembled WGS sequence"/>
</dbReference>
<proteinExistence type="predicted"/>
<dbReference type="EMBL" id="JAVFKY010000002">
    <property type="protein sequence ID" value="KAK5581075.1"/>
    <property type="molecule type" value="Genomic_DNA"/>
</dbReference>
<evidence type="ECO:0000313" key="3">
    <source>
        <dbReference type="Proteomes" id="UP001344447"/>
    </source>
</evidence>
<sequence length="225" mass="26681">MTGLTKFQSFIASQKKFFTFFKDSFFKPFSLDKMLEEQDEEHRKRKEELKKQSMESISKLKMIADLQYAQHKFQDRTQELDFLYQRRESNKKKQMDALEQLLSTIELDDDGYLKKKQNKSINSENTTDNNNNNNDNNSSPIERILQSTIKKQEQKPNSSQNKSSVTIEDLDAIFNSKEGENDYIDTKNFDFDSHFEKPKQFSEEEYSKVINKNKTTEEMNNNNKL</sequence>
<name>A0AAN7Z1T8_9MYCE</name>
<dbReference type="AlphaFoldDB" id="A0AAN7Z1T8"/>
<evidence type="ECO:0000256" key="1">
    <source>
        <dbReference type="SAM" id="MobiDB-lite"/>
    </source>
</evidence>
<feature type="region of interest" description="Disordered" evidence="1">
    <location>
        <begin position="119"/>
        <end position="140"/>
    </location>
</feature>
<organism evidence="2 3">
    <name type="scientific">Dictyostelium firmibasis</name>
    <dbReference type="NCBI Taxonomy" id="79012"/>
    <lineage>
        <taxon>Eukaryota</taxon>
        <taxon>Amoebozoa</taxon>
        <taxon>Evosea</taxon>
        <taxon>Eumycetozoa</taxon>
        <taxon>Dictyostelia</taxon>
        <taxon>Dictyosteliales</taxon>
        <taxon>Dictyosteliaceae</taxon>
        <taxon>Dictyostelium</taxon>
    </lineage>
</organism>
<reference evidence="2 3" key="1">
    <citation type="submission" date="2023-11" db="EMBL/GenBank/DDBJ databases">
        <title>Dfirmibasis_genome.</title>
        <authorList>
            <person name="Edelbroek B."/>
            <person name="Kjellin J."/>
            <person name="Jerlstrom-Hultqvist J."/>
            <person name="Soderbom F."/>
        </authorList>
    </citation>
    <scope>NUCLEOTIDE SEQUENCE [LARGE SCALE GENOMIC DNA]</scope>
    <source>
        <strain evidence="2 3">TNS-C-14</strain>
    </source>
</reference>
<gene>
    <name evidence="2" type="ORF">RB653_001103</name>
</gene>